<feature type="region of interest" description="Disordered" evidence="1">
    <location>
        <begin position="82"/>
        <end position="112"/>
    </location>
</feature>
<feature type="compositionally biased region" description="Basic residues" evidence="1">
    <location>
        <begin position="579"/>
        <end position="591"/>
    </location>
</feature>
<evidence type="ECO:0000259" key="2">
    <source>
        <dbReference type="PROSITE" id="PS50174"/>
    </source>
</evidence>
<gene>
    <name evidence="3" type="primary">SQS1</name>
    <name evidence="3" type="ORF">H4R34_002742</name>
</gene>
<dbReference type="SMART" id="SM00443">
    <property type="entry name" value="G_patch"/>
    <property type="match status" value="1"/>
</dbReference>
<evidence type="ECO:0000313" key="4">
    <source>
        <dbReference type="Proteomes" id="UP001151582"/>
    </source>
</evidence>
<feature type="region of interest" description="Disordered" evidence="1">
    <location>
        <begin position="435"/>
        <end position="455"/>
    </location>
</feature>
<feature type="compositionally biased region" description="Low complexity" evidence="1">
    <location>
        <begin position="435"/>
        <end position="447"/>
    </location>
</feature>
<dbReference type="EMBL" id="JANBQB010000208">
    <property type="protein sequence ID" value="KAJ1979656.1"/>
    <property type="molecule type" value="Genomic_DNA"/>
</dbReference>
<feature type="region of interest" description="Disordered" evidence="1">
    <location>
        <begin position="501"/>
        <end position="550"/>
    </location>
</feature>
<protein>
    <submittedName>
        <fullName evidence="3">Squalene synthetase-like protein</fullName>
    </submittedName>
</protein>
<dbReference type="OrthoDB" id="21470at2759"/>
<feature type="compositionally biased region" description="Basic residues" evidence="1">
    <location>
        <begin position="123"/>
        <end position="139"/>
    </location>
</feature>
<comment type="caution">
    <text evidence="3">The sequence shown here is derived from an EMBL/GenBank/DDBJ whole genome shotgun (WGS) entry which is preliminary data.</text>
</comment>
<proteinExistence type="predicted"/>
<evidence type="ECO:0000256" key="1">
    <source>
        <dbReference type="SAM" id="MobiDB-lite"/>
    </source>
</evidence>
<dbReference type="Proteomes" id="UP001151582">
    <property type="component" value="Unassembled WGS sequence"/>
</dbReference>
<organism evidence="3 4">
    <name type="scientific">Dimargaris verticillata</name>
    <dbReference type="NCBI Taxonomy" id="2761393"/>
    <lineage>
        <taxon>Eukaryota</taxon>
        <taxon>Fungi</taxon>
        <taxon>Fungi incertae sedis</taxon>
        <taxon>Zoopagomycota</taxon>
        <taxon>Kickxellomycotina</taxon>
        <taxon>Dimargaritomycetes</taxon>
        <taxon>Dimargaritales</taxon>
        <taxon>Dimargaritaceae</taxon>
        <taxon>Dimargaris</taxon>
    </lineage>
</organism>
<dbReference type="Pfam" id="PF01585">
    <property type="entry name" value="G-patch"/>
    <property type="match status" value="1"/>
</dbReference>
<feature type="region of interest" description="Disordered" evidence="1">
    <location>
        <begin position="562"/>
        <end position="591"/>
    </location>
</feature>
<feature type="region of interest" description="Disordered" evidence="1">
    <location>
        <begin position="291"/>
        <end position="320"/>
    </location>
</feature>
<sequence>MAAPQQSLFFFDTKGDAASTDAPTPAGVVGAEPSTTAAKPPSTFDFNALSPNCSPRSKTPSARFQFGHIDNLYQTPPILPVSTAKAPSKSTTTCKSSPNEKIEPLGSNKGNADAFISLNAPTKGKRTNQPRAKNQRKPPRAITKAHTDVALDYSSGEDSEEAAVLRDYMENMGLSDDEDFGAFNFNVGKYDHFAFIDTPDALEKLLGVDDPFQDFLGEDDYNSYGNDPNLSAFYESMSSGLPYDVFDDESDLGVWDKQDLEDHLRYNPDNVKSQQALQRSLNKLIQSGLVRPSAMGPKDKQAPRHYSAHESQSNRNWSREYQTKNGAKMMSIDAMEYNRRIVKFVNNRYKHTVIYSGLTKVDAKFLRELGKFYNLRVQARHGSKPMRIIMMHKVPLTAMPKDTAKLDAFLQKASGRSCSHKISIVGVSKSTTFKSAASKGKSPSGEKNGTMPAYDKRPSYPIYPDLLDDMLDYEQDLAWLNQNDDIFDDYSLSAYRRHSYRRKPKPPTVEGNHACGPTLGKAKAGPSKNMPRTAPQVVGASAQPIDTDNRGHKMLSKMGWKPGDSIGANGQGIKEPVKAVKRRVRQGLGHH</sequence>
<feature type="domain" description="G-patch" evidence="2">
    <location>
        <begin position="547"/>
        <end position="591"/>
    </location>
</feature>
<accession>A0A9W8ECM7</accession>
<dbReference type="PANTHER" id="PTHR14195">
    <property type="entry name" value="G PATCH DOMAIN CONTAINING PROTEIN 2"/>
    <property type="match status" value="1"/>
</dbReference>
<dbReference type="PROSITE" id="PS50174">
    <property type="entry name" value="G_PATCH"/>
    <property type="match status" value="1"/>
</dbReference>
<feature type="region of interest" description="Disordered" evidence="1">
    <location>
        <begin position="14"/>
        <end position="42"/>
    </location>
</feature>
<feature type="region of interest" description="Disordered" evidence="1">
    <location>
        <begin position="121"/>
        <end position="140"/>
    </location>
</feature>
<dbReference type="InterPro" id="IPR000467">
    <property type="entry name" value="G_patch_dom"/>
</dbReference>
<feature type="compositionally biased region" description="Low complexity" evidence="1">
    <location>
        <begin position="82"/>
        <end position="97"/>
    </location>
</feature>
<keyword evidence="4" id="KW-1185">Reference proteome</keyword>
<reference evidence="3" key="1">
    <citation type="submission" date="2022-07" db="EMBL/GenBank/DDBJ databases">
        <title>Phylogenomic reconstructions and comparative analyses of Kickxellomycotina fungi.</title>
        <authorList>
            <person name="Reynolds N.K."/>
            <person name="Stajich J.E."/>
            <person name="Barry K."/>
            <person name="Grigoriev I.V."/>
            <person name="Crous P."/>
            <person name="Smith M.E."/>
        </authorList>
    </citation>
    <scope>NUCLEOTIDE SEQUENCE</scope>
    <source>
        <strain evidence="3">RSA 567</strain>
    </source>
</reference>
<dbReference type="GO" id="GO:0003676">
    <property type="term" value="F:nucleic acid binding"/>
    <property type="evidence" value="ECO:0007669"/>
    <property type="project" value="InterPro"/>
</dbReference>
<name>A0A9W8ECM7_9FUNG</name>
<evidence type="ECO:0000313" key="3">
    <source>
        <dbReference type="EMBL" id="KAJ1979656.1"/>
    </source>
</evidence>
<dbReference type="InterPro" id="IPR051189">
    <property type="entry name" value="Splicing_assoc_domain"/>
</dbReference>
<dbReference type="AlphaFoldDB" id="A0A9W8ECM7"/>